<protein>
    <recommendedName>
        <fullName evidence="9">Conjugal transfer protein TraG</fullName>
    </recommendedName>
</protein>
<dbReference type="Pfam" id="PF02534">
    <property type="entry name" value="T4SS-DNA_transf"/>
    <property type="match status" value="1"/>
</dbReference>
<dbReference type="PANTHER" id="PTHR37937:SF1">
    <property type="entry name" value="CONJUGATIVE TRANSFER: DNA TRANSPORT"/>
    <property type="match status" value="1"/>
</dbReference>
<keyword evidence="3" id="KW-1003">Cell membrane</keyword>
<proteinExistence type="inferred from homology"/>
<dbReference type="Gene3D" id="3.40.50.300">
    <property type="entry name" value="P-loop containing nucleotide triphosphate hydrolases"/>
    <property type="match status" value="1"/>
</dbReference>
<dbReference type="CDD" id="cd01127">
    <property type="entry name" value="TrwB_TraG_TraD_VirD4"/>
    <property type="match status" value="2"/>
</dbReference>
<dbReference type="OrthoDB" id="9759295at2"/>
<evidence type="ECO:0000256" key="1">
    <source>
        <dbReference type="ARBA" id="ARBA00004651"/>
    </source>
</evidence>
<comment type="caution">
    <text evidence="7">The sequence shown here is derived from an EMBL/GenBank/DDBJ whole genome shotgun (WGS) entry which is preliminary data.</text>
</comment>
<dbReference type="PANTHER" id="PTHR37937">
    <property type="entry name" value="CONJUGATIVE TRANSFER: DNA TRANSPORT"/>
    <property type="match status" value="1"/>
</dbReference>
<reference evidence="7 8" key="1">
    <citation type="submission" date="2017-07" db="EMBL/GenBank/DDBJ databases">
        <title>Niveispirillum cyanobacteriorum sp. nov., isolated from cyanobacterial aggregates in a eutrophic lake.</title>
        <authorList>
            <person name="Cai H."/>
        </authorList>
    </citation>
    <scope>NUCLEOTIDE SEQUENCE [LARGE SCALE GENOMIC DNA]</scope>
    <source>
        <strain evidence="8">TH1-14</strain>
    </source>
</reference>
<keyword evidence="5" id="KW-1133">Transmembrane helix</keyword>
<evidence type="ECO:0000313" key="7">
    <source>
        <dbReference type="EMBL" id="OYQ37967.1"/>
    </source>
</evidence>
<organism evidence="7 8">
    <name type="scientific">Niveispirillum lacus</name>
    <dbReference type="NCBI Taxonomy" id="1981099"/>
    <lineage>
        <taxon>Bacteria</taxon>
        <taxon>Pseudomonadati</taxon>
        <taxon>Pseudomonadota</taxon>
        <taxon>Alphaproteobacteria</taxon>
        <taxon>Rhodospirillales</taxon>
        <taxon>Azospirillaceae</taxon>
        <taxon>Niveispirillum</taxon>
    </lineage>
</organism>
<dbReference type="InterPro" id="IPR051539">
    <property type="entry name" value="T4SS-coupling_protein"/>
</dbReference>
<sequence length="422" mass="45869">MLGRLSGKPFLHTGHVLTCAPTGAGKGIGAVIPNLLAYPGSAVVLDIKGENYAVTARRRAEQGHKVFVLDPFGVTGPARDAFNWLDRLNVTHPDCVGEAANLAECLVVPSGGEGAHFDETAHNLIQGLLLHVAGLPDPSRRHIGEVRRLLTLDEPSFLAVMADMVADPGTAYGVPARAANSLMSTGDRERGSILSTARRHTAFLDDPRIVEAAARSSFDFADLKAGPVTVYVVIPPNRLEQNKRFMRGLIGSALAALTADARKPAHNVAFFLDEFAQLGRMSMIEDAISLVRGYGISFWIFVQDISQLRGVYPKWQTFTANAAKQFFGTADFDTAKYISDSLGSATVVYETEGTSRQFMKASSKSNNEQFTGRALLTPDEVMRLGPAKPLVFLTGERPYLLDRLNYLNDPGFSSQFDQNPYH</sequence>
<evidence type="ECO:0008006" key="9">
    <source>
        <dbReference type="Google" id="ProtNLM"/>
    </source>
</evidence>
<dbReference type="EMBL" id="NOXU01000005">
    <property type="protein sequence ID" value="OYQ37967.1"/>
    <property type="molecule type" value="Genomic_DNA"/>
</dbReference>
<accession>A0A255Z8U8</accession>
<dbReference type="SUPFAM" id="SSF52540">
    <property type="entry name" value="P-loop containing nucleoside triphosphate hydrolases"/>
    <property type="match status" value="1"/>
</dbReference>
<gene>
    <name evidence="7" type="ORF">CHU95_00080</name>
</gene>
<dbReference type="GO" id="GO:0005886">
    <property type="term" value="C:plasma membrane"/>
    <property type="evidence" value="ECO:0007669"/>
    <property type="project" value="UniProtKB-SubCell"/>
</dbReference>
<comment type="subcellular location">
    <subcellularLocation>
        <location evidence="1">Cell membrane</location>
        <topology evidence="1">Multi-pass membrane protein</topology>
    </subcellularLocation>
</comment>
<keyword evidence="6" id="KW-0472">Membrane</keyword>
<dbReference type="InterPro" id="IPR027417">
    <property type="entry name" value="P-loop_NTPase"/>
</dbReference>
<evidence type="ECO:0000256" key="4">
    <source>
        <dbReference type="ARBA" id="ARBA00022692"/>
    </source>
</evidence>
<evidence type="ECO:0000313" key="8">
    <source>
        <dbReference type="Proteomes" id="UP000216998"/>
    </source>
</evidence>
<evidence type="ECO:0000256" key="3">
    <source>
        <dbReference type="ARBA" id="ARBA00022475"/>
    </source>
</evidence>
<evidence type="ECO:0000256" key="5">
    <source>
        <dbReference type="ARBA" id="ARBA00022989"/>
    </source>
</evidence>
<dbReference type="Proteomes" id="UP000216998">
    <property type="component" value="Unassembled WGS sequence"/>
</dbReference>
<name>A0A255Z8U8_9PROT</name>
<keyword evidence="8" id="KW-1185">Reference proteome</keyword>
<comment type="similarity">
    <text evidence="2">Belongs to the VirD4/TraG family.</text>
</comment>
<evidence type="ECO:0000256" key="2">
    <source>
        <dbReference type="ARBA" id="ARBA00008806"/>
    </source>
</evidence>
<dbReference type="InterPro" id="IPR003688">
    <property type="entry name" value="TraG/VirD4"/>
</dbReference>
<evidence type="ECO:0000256" key="6">
    <source>
        <dbReference type="ARBA" id="ARBA00023136"/>
    </source>
</evidence>
<dbReference type="AlphaFoldDB" id="A0A255Z8U8"/>
<keyword evidence="4" id="KW-0812">Transmembrane</keyword>